<dbReference type="Proteomes" id="UP000215914">
    <property type="component" value="Chromosome 7"/>
</dbReference>
<dbReference type="AlphaFoldDB" id="A0A251UBL1"/>
<sequence length="251" mass="29201">MSGIRAMFATRSDAEIKPTATTIPCQHCTEEKNERKQRSRRERICYYCHLPGHQIYTCKSKENDEESQLIRQAINAGTRTQNDEVHCREEMIVTGTDGGQWKDFWLHDGGYREVTTENIWPIIAKDLGFEYKDGDYMRITYAMYLDVLEYYYKFKSVQEAVHVKEMVNEGAEFSGDAYRKTCSEGTNQNEQADNVHAGVDATQFALFAGNGWEDNWNLHKRRKRFNFSYMKKAMDDANQSVMKKGFNITKV</sequence>
<dbReference type="SUPFAM" id="SSF46774">
    <property type="entry name" value="ARID-like"/>
    <property type="match status" value="1"/>
</dbReference>
<reference evidence="2" key="1">
    <citation type="journal article" date="2017" name="Nature">
        <title>The sunflower genome provides insights into oil metabolism, flowering and Asterid evolution.</title>
        <authorList>
            <person name="Badouin H."/>
            <person name="Gouzy J."/>
            <person name="Grassa C.J."/>
            <person name="Murat F."/>
            <person name="Staton S.E."/>
            <person name="Cottret L."/>
            <person name="Lelandais-Briere C."/>
            <person name="Owens G.L."/>
            <person name="Carrere S."/>
            <person name="Mayjonade B."/>
            <person name="Legrand L."/>
            <person name="Gill N."/>
            <person name="Kane N.C."/>
            <person name="Bowers J.E."/>
            <person name="Hubner S."/>
            <person name="Bellec A."/>
            <person name="Berard A."/>
            <person name="Berges H."/>
            <person name="Blanchet N."/>
            <person name="Boniface M.C."/>
            <person name="Brunel D."/>
            <person name="Catrice O."/>
            <person name="Chaidir N."/>
            <person name="Claudel C."/>
            <person name="Donnadieu C."/>
            <person name="Faraut T."/>
            <person name="Fievet G."/>
            <person name="Helmstetter N."/>
            <person name="King M."/>
            <person name="Knapp S.J."/>
            <person name="Lai Z."/>
            <person name="Le Paslier M.C."/>
            <person name="Lippi Y."/>
            <person name="Lorenzon L."/>
            <person name="Mandel J.R."/>
            <person name="Marage G."/>
            <person name="Marchand G."/>
            <person name="Marquand E."/>
            <person name="Bret-Mestries E."/>
            <person name="Morien E."/>
            <person name="Nambeesan S."/>
            <person name="Nguyen T."/>
            <person name="Pegot-Espagnet P."/>
            <person name="Pouilly N."/>
            <person name="Raftis F."/>
            <person name="Sallet E."/>
            <person name="Schiex T."/>
            <person name="Thomas J."/>
            <person name="Vandecasteele C."/>
            <person name="Vares D."/>
            <person name="Vear F."/>
            <person name="Vautrin S."/>
            <person name="Crespi M."/>
            <person name="Mangin B."/>
            <person name="Burke J.M."/>
            <person name="Salse J."/>
            <person name="Munos S."/>
            <person name="Vincourt P."/>
            <person name="Rieseberg L.H."/>
            <person name="Langlade N.B."/>
        </authorList>
    </citation>
    <scope>NUCLEOTIDE SEQUENCE [LARGE SCALE GENOMIC DNA]</scope>
    <source>
        <strain evidence="2">cv. SF193</strain>
    </source>
</reference>
<evidence type="ECO:0000313" key="1">
    <source>
        <dbReference type="EMBL" id="OTG20750.1"/>
    </source>
</evidence>
<name>A0A251UBL1_HELAN</name>
<organism evidence="1 2">
    <name type="scientific">Helianthus annuus</name>
    <name type="common">Common sunflower</name>
    <dbReference type="NCBI Taxonomy" id="4232"/>
    <lineage>
        <taxon>Eukaryota</taxon>
        <taxon>Viridiplantae</taxon>
        <taxon>Streptophyta</taxon>
        <taxon>Embryophyta</taxon>
        <taxon>Tracheophyta</taxon>
        <taxon>Spermatophyta</taxon>
        <taxon>Magnoliopsida</taxon>
        <taxon>eudicotyledons</taxon>
        <taxon>Gunneridae</taxon>
        <taxon>Pentapetalae</taxon>
        <taxon>asterids</taxon>
        <taxon>campanulids</taxon>
        <taxon>Asterales</taxon>
        <taxon>Asteraceae</taxon>
        <taxon>Asteroideae</taxon>
        <taxon>Heliantheae alliance</taxon>
        <taxon>Heliantheae</taxon>
        <taxon>Helianthus</taxon>
    </lineage>
</organism>
<keyword evidence="1" id="KW-0238">DNA-binding</keyword>
<dbReference type="PANTHER" id="PTHR46410">
    <property type="entry name" value="AT-RICH INTERACTIVE DOMAIN-CONTAINING PROTEIN 2"/>
    <property type="match status" value="1"/>
</dbReference>
<gene>
    <name evidence="1" type="ORF">HannXRQ_Chr07g0196561</name>
</gene>
<protein>
    <submittedName>
        <fullName evidence="1">Putative ARID DNA-binding domain-containing protein</fullName>
    </submittedName>
</protein>
<dbReference type="GO" id="GO:0003677">
    <property type="term" value="F:DNA binding"/>
    <property type="evidence" value="ECO:0007669"/>
    <property type="project" value="UniProtKB-KW"/>
</dbReference>
<dbReference type="PANTHER" id="PTHR46410:SF26">
    <property type="entry name" value="BULB-TYPE LECTIN DOMAIN-CONTAINING PROTEIN-RELATED"/>
    <property type="match status" value="1"/>
</dbReference>
<keyword evidence="2" id="KW-1185">Reference proteome</keyword>
<accession>A0A251UBL1</accession>
<dbReference type="EMBL" id="CM007896">
    <property type="protein sequence ID" value="OTG20750.1"/>
    <property type="molecule type" value="Genomic_DNA"/>
</dbReference>
<dbReference type="InterPro" id="IPR036431">
    <property type="entry name" value="ARID_dom_sf"/>
</dbReference>
<dbReference type="Gene3D" id="1.10.150.60">
    <property type="entry name" value="ARID DNA-binding domain"/>
    <property type="match status" value="1"/>
</dbReference>
<proteinExistence type="predicted"/>
<evidence type="ECO:0000313" key="2">
    <source>
        <dbReference type="Proteomes" id="UP000215914"/>
    </source>
</evidence>
<dbReference type="InParanoid" id="A0A251UBL1"/>